<evidence type="ECO:0000313" key="3">
    <source>
        <dbReference type="EnsemblPlants" id="OPUNC06G08770.1"/>
    </source>
</evidence>
<feature type="region of interest" description="Disordered" evidence="1">
    <location>
        <begin position="65"/>
        <end position="84"/>
    </location>
</feature>
<reference evidence="3" key="2">
    <citation type="submission" date="2018-05" db="EMBL/GenBank/DDBJ databases">
        <title>OpunRS2 (Oryza punctata Reference Sequence Version 2).</title>
        <authorList>
            <person name="Zhang J."/>
            <person name="Kudrna D."/>
            <person name="Lee S."/>
            <person name="Talag J."/>
            <person name="Welchert J."/>
            <person name="Wing R.A."/>
        </authorList>
    </citation>
    <scope>NUCLEOTIDE SEQUENCE [LARGE SCALE GENOMIC DNA]</scope>
</reference>
<evidence type="ECO:0000313" key="4">
    <source>
        <dbReference type="Proteomes" id="UP000026962"/>
    </source>
</evidence>
<proteinExistence type="predicted"/>
<dbReference type="HOGENOM" id="CLU_2531384_0_0_1"/>
<protein>
    <submittedName>
        <fullName evidence="3">Uncharacterized protein</fullName>
    </submittedName>
</protein>
<dbReference type="AlphaFoldDB" id="A0A0E0L9W1"/>
<dbReference type="EnsemblPlants" id="OPUNC06G08770.1">
    <property type="protein sequence ID" value="OPUNC06G08770.1"/>
    <property type="gene ID" value="OPUNC06G08770"/>
</dbReference>
<dbReference type="Proteomes" id="UP000026962">
    <property type="component" value="Chromosome 6"/>
</dbReference>
<keyword evidence="4" id="KW-1185">Reference proteome</keyword>
<name>A0A0E0L9W1_ORYPU</name>
<organism evidence="3">
    <name type="scientific">Oryza punctata</name>
    <name type="common">Red rice</name>
    <dbReference type="NCBI Taxonomy" id="4537"/>
    <lineage>
        <taxon>Eukaryota</taxon>
        <taxon>Viridiplantae</taxon>
        <taxon>Streptophyta</taxon>
        <taxon>Embryophyta</taxon>
        <taxon>Tracheophyta</taxon>
        <taxon>Spermatophyta</taxon>
        <taxon>Magnoliopsida</taxon>
        <taxon>Liliopsida</taxon>
        <taxon>Poales</taxon>
        <taxon>Poaceae</taxon>
        <taxon>BOP clade</taxon>
        <taxon>Oryzoideae</taxon>
        <taxon>Oryzeae</taxon>
        <taxon>Oryzinae</taxon>
        <taxon>Oryza</taxon>
    </lineage>
</organism>
<evidence type="ECO:0000256" key="2">
    <source>
        <dbReference type="SAM" id="Phobius"/>
    </source>
</evidence>
<reference evidence="3" key="1">
    <citation type="submission" date="2015-04" db="UniProtKB">
        <authorList>
            <consortium name="EnsemblPlants"/>
        </authorList>
    </citation>
    <scope>IDENTIFICATION</scope>
</reference>
<dbReference type="Gramene" id="OPUNC06G08770.1">
    <property type="protein sequence ID" value="OPUNC06G08770.1"/>
    <property type="gene ID" value="OPUNC06G08770"/>
</dbReference>
<feature type="transmembrane region" description="Helical" evidence="2">
    <location>
        <begin position="20"/>
        <end position="37"/>
    </location>
</feature>
<evidence type="ECO:0000256" key="1">
    <source>
        <dbReference type="SAM" id="MobiDB-lite"/>
    </source>
</evidence>
<sequence length="84" mass="8968">MEPSRSSPPRTLPYAPAARDAAGVLSMLLTGGNIGVLNRPRRPLRASIIVARCSMKCCHGDPLLPEGIGVQHDSRSRNLPPQDA</sequence>
<keyword evidence="2" id="KW-0472">Membrane</keyword>
<keyword evidence="2" id="KW-1133">Transmembrane helix</keyword>
<accession>A0A0E0L9W1</accession>
<keyword evidence="2" id="KW-0812">Transmembrane</keyword>